<evidence type="ECO:0000256" key="4">
    <source>
        <dbReference type="ARBA" id="ARBA00022691"/>
    </source>
</evidence>
<keyword evidence="2" id="KW-0489">Methyltransferase</keyword>
<keyword evidence="6" id="KW-1185">Reference proteome</keyword>
<reference evidence="5" key="1">
    <citation type="submission" date="2025-08" db="UniProtKB">
        <authorList>
            <consortium name="Ensembl"/>
        </authorList>
    </citation>
    <scope>IDENTIFICATION</scope>
</reference>
<sequence length="280" mass="31921">FPDFFNLTQPAAKQWLMKSLIDNDERYVKAFKLFLDRSTQHQSMTNFIHGTVSDILESLGDGKDKLNVIGVGSAGGEIDLEMFSQLRQKHPSITVDNQVIEPSVLVSKTADLDYIKFTWNHMTDLEFKQRVKEEKTIKKADFIHILQVLYYVKDPDATISFFQSLLSQTGKLLITLVSGKTGREILWRKYKRQLATYPGQYISMDDIKGMLDSKGISYRSYQMPSYLDISECFVEGNETAPVEMKEGVLEMLRHPDCSAETDGKIIFNNSIEALVLDPLP</sequence>
<accession>A0A8C4YUV8</accession>
<keyword evidence="3" id="KW-0808">Transferase</keyword>
<reference evidence="5" key="2">
    <citation type="submission" date="2025-09" db="UniProtKB">
        <authorList>
            <consortium name="Ensembl"/>
        </authorList>
    </citation>
    <scope>IDENTIFICATION</scope>
</reference>
<dbReference type="GeneTree" id="ENSGT00390000002862"/>
<dbReference type="Ensembl" id="ENSGMOT00000000600.2">
    <property type="protein sequence ID" value="ENSGMOP00000000571.2"/>
    <property type="gene ID" value="ENSGMOG00000000590.2"/>
</dbReference>
<dbReference type="InterPro" id="IPR016673">
    <property type="entry name" value="HHMT-like"/>
</dbReference>
<dbReference type="InterPro" id="IPR029063">
    <property type="entry name" value="SAM-dependent_MTases_sf"/>
</dbReference>
<comment type="subunit">
    <text evidence="1">Monomer.</text>
</comment>
<evidence type="ECO:0000313" key="5">
    <source>
        <dbReference type="Ensembl" id="ENSGMOP00000000571.2"/>
    </source>
</evidence>
<dbReference type="OMA" id="IDNDERY"/>
<dbReference type="Gene3D" id="3.40.50.150">
    <property type="entry name" value="Vaccinia Virus protein VP39"/>
    <property type="match status" value="1"/>
</dbReference>
<organism evidence="5 6">
    <name type="scientific">Gadus morhua</name>
    <name type="common">Atlantic cod</name>
    <dbReference type="NCBI Taxonomy" id="8049"/>
    <lineage>
        <taxon>Eukaryota</taxon>
        <taxon>Metazoa</taxon>
        <taxon>Chordata</taxon>
        <taxon>Craniata</taxon>
        <taxon>Vertebrata</taxon>
        <taxon>Euteleostomi</taxon>
        <taxon>Actinopterygii</taxon>
        <taxon>Neopterygii</taxon>
        <taxon>Teleostei</taxon>
        <taxon>Neoteleostei</taxon>
        <taxon>Acanthomorphata</taxon>
        <taxon>Zeiogadaria</taxon>
        <taxon>Gadariae</taxon>
        <taxon>Gadiformes</taxon>
        <taxon>Gadoidei</taxon>
        <taxon>Gadidae</taxon>
        <taxon>Gadus</taxon>
    </lineage>
</organism>
<evidence type="ECO:0000256" key="2">
    <source>
        <dbReference type="ARBA" id="ARBA00022603"/>
    </source>
</evidence>
<evidence type="ECO:0008006" key="7">
    <source>
        <dbReference type="Google" id="ProtNLM"/>
    </source>
</evidence>
<dbReference type="AlphaFoldDB" id="A0A8C4YUV8"/>
<dbReference type="Pfam" id="PF13489">
    <property type="entry name" value="Methyltransf_23"/>
    <property type="match status" value="1"/>
</dbReference>
<name>A0A8C4YUV8_GADMO</name>
<keyword evidence="4" id="KW-0949">S-adenosyl-L-methionine</keyword>
<dbReference type="Proteomes" id="UP000694546">
    <property type="component" value="Chromosome 20"/>
</dbReference>
<proteinExistence type="predicted"/>
<evidence type="ECO:0000313" key="6">
    <source>
        <dbReference type="Proteomes" id="UP000694546"/>
    </source>
</evidence>
<evidence type="ECO:0000256" key="1">
    <source>
        <dbReference type="ARBA" id="ARBA00011245"/>
    </source>
</evidence>
<protein>
    <recommendedName>
        <fullName evidence="7">Histamine N-methyltransferase</fullName>
    </recommendedName>
</protein>
<dbReference type="PROSITE" id="PS51597">
    <property type="entry name" value="SAM_HNMT"/>
    <property type="match status" value="1"/>
</dbReference>
<evidence type="ECO:0000256" key="3">
    <source>
        <dbReference type="ARBA" id="ARBA00022679"/>
    </source>
</evidence>
<dbReference type="SUPFAM" id="SSF53335">
    <property type="entry name" value="S-adenosyl-L-methionine-dependent methyltransferases"/>
    <property type="match status" value="1"/>
</dbReference>